<name>A0ABS6K419_9FIRM</name>
<dbReference type="RefSeq" id="WP_158349889.1">
    <property type="nucleotide sequence ID" value="NZ_JAHQCX010000002.1"/>
</dbReference>
<evidence type="ECO:0008006" key="4">
    <source>
        <dbReference type="Google" id="ProtNLM"/>
    </source>
</evidence>
<keyword evidence="1" id="KW-1133">Transmembrane helix</keyword>
<comment type="caution">
    <text evidence="2">The sequence shown here is derived from an EMBL/GenBank/DDBJ whole genome shotgun (WGS) entry which is preliminary data.</text>
</comment>
<evidence type="ECO:0000313" key="2">
    <source>
        <dbReference type="EMBL" id="MBU9725266.1"/>
    </source>
</evidence>
<keyword evidence="3" id="KW-1185">Reference proteome</keyword>
<keyword evidence="1" id="KW-0812">Transmembrane</keyword>
<accession>A0ABS6K419</accession>
<proteinExistence type="predicted"/>
<dbReference type="Proteomes" id="UP001314681">
    <property type="component" value="Unassembled WGS sequence"/>
</dbReference>
<organism evidence="2 3">
    <name type="scientific">Diplocloster modestus</name>
    <dbReference type="NCBI Taxonomy" id="2850322"/>
    <lineage>
        <taxon>Bacteria</taxon>
        <taxon>Bacillati</taxon>
        <taxon>Bacillota</taxon>
        <taxon>Clostridia</taxon>
        <taxon>Lachnospirales</taxon>
        <taxon>Lachnospiraceae</taxon>
        <taxon>Diplocloster</taxon>
    </lineage>
</organism>
<keyword evidence="1" id="KW-0472">Membrane</keyword>
<feature type="transmembrane region" description="Helical" evidence="1">
    <location>
        <begin position="6"/>
        <end position="23"/>
    </location>
</feature>
<dbReference type="EMBL" id="JAHQCX010000002">
    <property type="protein sequence ID" value="MBU9725266.1"/>
    <property type="molecule type" value="Genomic_DNA"/>
</dbReference>
<evidence type="ECO:0000256" key="1">
    <source>
        <dbReference type="SAM" id="Phobius"/>
    </source>
</evidence>
<gene>
    <name evidence="2" type="ORF">KTH90_04475</name>
</gene>
<evidence type="ECO:0000313" key="3">
    <source>
        <dbReference type="Proteomes" id="UP001314681"/>
    </source>
</evidence>
<sequence>MEYVISLSMVSIVLLLVLCLYQSRMIKITRNYVQDGLAASNLAAAIIDLAEFGISHEILISDEVQAYEEFRTALRENLRLDEHEVALENSLLKGQIRIEDFIIYNVENHLIYQMGRKNGAWLAKNCLGIQGNVRTPDGTLIESTTIYSRICFPIQGWKDQAREVTVQKSVDVVTRE</sequence>
<protein>
    <recommendedName>
        <fullName evidence="4">Flp pilus-assembly TadG-like N-terminal domain-containing protein</fullName>
    </recommendedName>
</protein>
<reference evidence="2 3" key="1">
    <citation type="submission" date="2021-06" db="EMBL/GenBank/DDBJ databases">
        <title>Description of novel taxa of the family Lachnospiraceae.</title>
        <authorList>
            <person name="Chaplin A.V."/>
            <person name="Sokolova S.R."/>
            <person name="Pikina A.P."/>
            <person name="Korzhanova M."/>
            <person name="Belova V."/>
            <person name="Korostin D."/>
            <person name="Efimov B.A."/>
        </authorList>
    </citation>
    <scope>NUCLEOTIDE SEQUENCE [LARGE SCALE GENOMIC DNA]</scope>
    <source>
        <strain evidence="2 3">ASD4241</strain>
    </source>
</reference>